<dbReference type="InterPro" id="IPR018551">
    <property type="entry name" value="DUF2007"/>
</dbReference>
<dbReference type="EMBL" id="JBHULT010000006">
    <property type="protein sequence ID" value="MFD2517705.1"/>
    <property type="molecule type" value="Genomic_DNA"/>
</dbReference>
<evidence type="ECO:0000313" key="3">
    <source>
        <dbReference type="Proteomes" id="UP001597468"/>
    </source>
</evidence>
<name>A0ABW5IY94_9FLAO</name>
<reference evidence="3" key="1">
    <citation type="journal article" date="2019" name="Int. J. Syst. Evol. Microbiol.">
        <title>The Global Catalogue of Microorganisms (GCM) 10K type strain sequencing project: providing services to taxonomists for standard genome sequencing and annotation.</title>
        <authorList>
            <consortium name="The Broad Institute Genomics Platform"/>
            <consortium name="The Broad Institute Genome Sequencing Center for Infectious Disease"/>
            <person name="Wu L."/>
            <person name="Ma J."/>
        </authorList>
    </citation>
    <scope>NUCLEOTIDE SEQUENCE [LARGE SCALE GENOMIC DNA]</scope>
    <source>
        <strain evidence="3">KCTC 42585</strain>
    </source>
</reference>
<protein>
    <submittedName>
        <fullName evidence="2">DUF2007 domain-containing protein</fullName>
    </submittedName>
</protein>
<dbReference type="Proteomes" id="UP001597468">
    <property type="component" value="Unassembled WGS sequence"/>
</dbReference>
<organism evidence="2 3">
    <name type="scientific">Salinimicrobium flavum</name>
    <dbReference type="NCBI Taxonomy" id="1737065"/>
    <lineage>
        <taxon>Bacteria</taxon>
        <taxon>Pseudomonadati</taxon>
        <taxon>Bacteroidota</taxon>
        <taxon>Flavobacteriia</taxon>
        <taxon>Flavobacteriales</taxon>
        <taxon>Flavobacteriaceae</taxon>
        <taxon>Salinimicrobium</taxon>
    </lineage>
</organism>
<feature type="domain" description="DUF2007" evidence="1">
    <location>
        <begin position="13"/>
        <end position="72"/>
    </location>
</feature>
<proteinExistence type="predicted"/>
<evidence type="ECO:0000313" key="2">
    <source>
        <dbReference type="EMBL" id="MFD2517705.1"/>
    </source>
</evidence>
<gene>
    <name evidence="2" type="ORF">ACFSTG_07355</name>
</gene>
<evidence type="ECO:0000259" key="1">
    <source>
        <dbReference type="Pfam" id="PF09413"/>
    </source>
</evidence>
<dbReference type="RefSeq" id="WP_380750371.1">
    <property type="nucleotide sequence ID" value="NZ_JBHULT010000006.1"/>
</dbReference>
<sequence length="76" mass="8485">MSGSTHYVDFYSGTEVEVLRIKDILEQEKIPSIIQNDLHSGNLGGFFGGTPTTVRLKVRQQDFDKARTIIESPESS</sequence>
<accession>A0ABW5IY94</accession>
<dbReference type="Pfam" id="PF09413">
    <property type="entry name" value="DUF2007"/>
    <property type="match status" value="1"/>
</dbReference>
<keyword evidence="3" id="KW-1185">Reference proteome</keyword>
<comment type="caution">
    <text evidence="2">The sequence shown here is derived from an EMBL/GenBank/DDBJ whole genome shotgun (WGS) entry which is preliminary data.</text>
</comment>